<dbReference type="PANTHER" id="PTHR42794:SF2">
    <property type="entry name" value="ABC TRANSPORTER ATP-BINDING PROTEIN"/>
    <property type="match status" value="1"/>
</dbReference>
<proteinExistence type="predicted"/>
<comment type="caution">
    <text evidence="4">The sequence shown here is derived from an EMBL/GenBank/DDBJ whole genome shotgun (WGS) entry which is preliminary data.</text>
</comment>
<dbReference type="Gene3D" id="3.40.50.300">
    <property type="entry name" value="P-loop containing nucleotide triphosphate hydrolases"/>
    <property type="match status" value="1"/>
</dbReference>
<dbReference type="InterPro" id="IPR027417">
    <property type="entry name" value="P-loop_NTPase"/>
</dbReference>
<sequence>MQEIRIEHLAFSIGGRQILKDISLILGGHEFVGLIGPNGCGKSTLLKHLYRVNPIQSGQIFMDNVPMKEINLKNAAQKIAVMGQFNRMDFDFTVLDIALMGRTPYKKSFEDDTEEDYNMAREALERVGMWQARERSFNTLSGGEQQRGLLARALVQEPEYLILDEPTNHLDIKYQLELLKIVKGLGVGIVAALHDMNLAAAFCDRICVLKDGVIQKMGTPAEVVTVDTLRTVYGVESSVEVDEHHIPFVRYRVEPRAYGQLHVENSIHRGASIDGDSSVSAGVSIQSASANVVAHRESL</sequence>
<evidence type="ECO:0000256" key="2">
    <source>
        <dbReference type="ARBA" id="ARBA00022840"/>
    </source>
</evidence>
<gene>
    <name evidence="4" type="ORF">RVY80_01470</name>
</gene>
<dbReference type="RefSeq" id="WP_317329368.1">
    <property type="nucleotide sequence ID" value="NZ_JAWJZA010000017.1"/>
</dbReference>
<dbReference type="Pfam" id="PF00005">
    <property type="entry name" value="ABC_tran"/>
    <property type="match status" value="1"/>
</dbReference>
<organism evidence="4 5">
    <name type="scientific">Veillonella absiana</name>
    <dbReference type="NCBI Taxonomy" id="3079305"/>
    <lineage>
        <taxon>Bacteria</taxon>
        <taxon>Bacillati</taxon>
        <taxon>Bacillota</taxon>
        <taxon>Negativicutes</taxon>
        <taxon>Veillonellales</taxon>
        <taxon>Veillonellaceae</taxon>
        <taxon>Veillonella</taxon>
    </lineage>
</organism>
<dbReference type="GO" id="GO:0005524">
    <property type="term" value="F:ATP binding"/>
    <property type="evidence" value="ECO:0007669"/>
    <property type="project" value="UniProtKB-KW"/>
</dbReference>
<dbReference type="PROSITE" id="PS50893">
    <property type="entry name" value="ABC_TRANSPORTER_2"/>
    <property type="match status" value="1"/>
</dbReference>
<evidence type="ECO:0000313" key="4">
    <source>
        <dbReference type="EMBL" id="MDV5087524.1"/>
    </source>
</evidence>
<keyword evidence="2 4" id="KW-0067">ATP-binding</keyword>
<dbReference type="InterPro" id="IPR003593">
    <property type="entry name" value="AAA+_ATPase"/>
</dbReference>
<dbReference type="CDD" id="cd03214">
    <property type="entry name" value="ABC_Iron-Siderophores_B12_Hemin"/>
    <property type="match status" value="1"/>
</dbReference>
<dbReference type="SUPFAM" id="SSF52540">
    <property type="entry name" value="P-loop containing nucleoside triphosphate hydrolases"/>
    <property type="match status" value="1"/>
</dbReference>
<evidence type="ECO:0000313" key="5">
    <source>
        <dbReference type="Proteomes" id="UP001272515"/>
    </source>
</evidence>
<evidence type="ECO:0000259" key="3">
    <source>
        <dbReference type="PROSITE" id="PS50893"/>
    </source>
</evidence>
<name>A0ABU3Z6K0_9FIRM</name>
<dbReference type="PANTHER" id="PTHR42794">
    <property type="entry name" value="HEMIN IMPORT ATP-BINDING PROTEIN HMUV"/>
    <property type="match status" value="1"/>
</dbReference>
<dbReference type="EMBL" id="JAWJZB010000001">
    <property type="protein sequence ID" value="MDV5087524.1"/>
    <property type="molecule type" value="Genomic_DNA"/>
</dbReference>
<reference evidence="4 5" key="1">
    <citation type="submission" date="2023-10" db="EMBL/GenBank/DDBJ databases">
        <title>Veillonella sp. nov., isolated from a pig farm feces dump.</title>
        <authorList>
            <person name="Chang Y.-H."/>
        </authorList>
    </citation>
    <scope>NUCLEOTIDE SEQUENCE [LARGE SCALE GENOMIC DNA]</scope>
    <source>
        <strain evidence="4 5">YH-vei2233</strain>
    </source>
</reference>
<dbReference type="InterPro" id="IPR003439">
    <property type="entry name" value="ABC_transporter-like_ATP-bd"/>
</dbReference>
<protein>
    <submittedName>
        <fullName evidence="4">ABC transporter ATP-binding protein</fullName>
    </submittedName>
</protein>
<dbReference type="Proteomes" id="UP001272515">
    <property type="component" value="Unassembled WGS sequence"/>
</dbReference>
<dbReference type="SMART" id="SM00382">
    <property type="entry name" value="AAA"/>
    <property type="match status" value="1"/>
</dbReference>
<accession>A0ABU3Z6K0</accession>
<feature type="domain" description="ABC transporter" evidence="3">
    <location>
        <begin position="4"/>
        <end position="236"/>
    </location>
</feature>
<keyword evidence="1" id="KW-0547">Nucleotide-binding</keyword>
<evidence type="ECO:0000256" key="1">
    <source>
        <dbReference type="ARBA" id="ARBA00022741"/>
    </source>
</evidence>
<keyword evidence="5" id="KW-1185">Reference proteome</keyword>